<evidence type="ECO:0000313" key="1">
    <source>
        <dbReference type="EMBL" id="MEU2264878.1"/>
    </source>
</evidence>
<dbReference type="RefSeq" id="WP_359784158.1">
    <property type="nucleotide sequence ID" value="NZ_JBEYBN010000001.1"/>
</dbReference>
<dbReference type="InterPro" id="IPR008922">
    <property type="entry name" value="Di-copper_centre_dom_sf"/>
</dbReference>
<keyword evidence="2" id="KW-1185">Reference proteome</keyword>
<dbReference type="Proteomes" id="UP001550603">
    <property type="component" value="Unassembled WGS sequence"/>
</dbReference>
<organism evidence="1 2">
    <name type="scientific">Streptomyces olindensis</name>
    <dbReference type="NCBI Taxonomy" id="358823"/>
    <lineage>
        <taxon>Bacteria</taxon>
        <taxon>Bacillati</taxon>
        <taxon>Actinomycetota</taxon>
        <taxon>Actinomycetes</taxon>
        <taxon>Kitasatosporales</taxon>
        <taxon>Streptomycetaceae</taxon>
        <taxon>Streptomyces</taxon>
    </lineage>
</organism>
<proteinExistence type="predicted"/>
<dbReference type="EMBL" id="JBEYBN010000001">
    <property type="protein sequence ID" value="MEU2264878.1"/>
    <property type="molecule type" value="Genomic_DNA"/>
</dbReference>
<dbReference type="SUPFAM" id="SSF48056">
    <property type="entry name" value="Di-copper centre-containing domain"/>
    <property type="match status" value="1"/>
</dbReference>
<protein>
    <submittedName>
        <fullName evidence="1">Uncharacterized protein</fullName>
    </submittedName>
</protein>
<evidence type="ECO:0000313" key="2">
    <source>
        <dbReference type="Proteomes" id="UP001550603"/>
    </source>
</evidence>
<comment type="caution">
    <text evidence="1">The sequence shown here is derived from an EMBL/GenBank/DDBJ whole genome shotgun (WGS) entry which is preliminary data.</text>
</comment>
<reference evidence="1 2" key="1">
    <citation type="submission" date="2024-06" db="EMBL/GenBank/DDBJ databases">
        <title>The Natural Products Discovery Center: Release of the First 8490 Sequenced Strains for Exploring Actinobacteria Biosynthetic Diversity.</title>
        <authorList>
            <person name="Kalkreuter E."/>
            <person name="Kautsar S.A."/>
            <person name="Yang D."/>
            <person name="Bader C.D."/>
            <person name="Teijaro C.N."/>
            <person name="Fluegel L."/>
            <person name="Davis C.M."/>
            <person name="Simpson J.R."/>
            <person name="Lauterbach L."/>
            <person name="Steele A.D."/>
            <person name="Gui C."/>
            <person name="Meng S."/>
            <person name="Li G."/>
            <person name="Viehrig K."/>
            <person name="Ye F."/>
            <person name="Su P."/>
            <person name="Kiefer A.F."/>
            <person name="Nichols A."/>
            <person name="Cepeda A.J."/>
            <person name="Yan W."/>
            <person name="Fan B."/>
            <person name="Jiang Y."/>
            <person name="Adhikari A."/>
            <person name="Zheng C.-J."/>
            <person name="Schuster L."/>
            <person name="Cowan T.M."/>
            <person name="Smanski M.J."/>
            <person name="Chevrette M.G."/>
            <person name="De Carvalho L.P.S."/>
            <person name="Shen B."/>
        </authorList>
    </citation>
    <scope>NUCLEOTIDE SEQUENCE [LARGE SCALE GENOMIC DNA]</scope>
    <source>
        <strain evidence="1 2">NPDC019583</strain>
    </source>
</reference>
<gene>
    <name evidence="1" type="ORF">ABZ568_00185</name>
</gene>
<name>A0ABV2XLK7_9ACTN</name>
<accession>A0ABV2XLK7</accession>
<sequence>MNAFPKPVIDAMAARAMRLHHMLWHTARDSWAVLTPQEKAVFRDHGWDPPRPSLTAPHPVTGVRSVERDNGSGEDFLYMHREMIASVDEILAEVGDPQHPRVEGWPTVPAPDDTAYPVPPAFDIPDDAATSDAIRSAKTQASFDQIRAWEAEFTDAARLRQMTLRRLGARIEFGIHNRMHLRWAAEMPAYRPGGDVFSVDPRWDDSEYDWLADTYSAHVNPVFWKLHGWVDARIDDWMAANELTGPVPWSFDPPWSGPEDHHHHRVSGPALESRLSGLESTVEQLKQAGIAQPARFPVFEDV</sequence>